<evidence type="ECO:0000256" key="2">
    <source>
        <dbReference type="ARBA" id="ARBA00015897"/>
    </source>
</evidence>
<keyword evidence="6" id="KW-0851">Voltage-gated channel</keyword>
<feature type="compositionally biased region" description="Basic and acidic residues" evidence="14">
    <location>
        <begin position="696"/>
        <end position="709"/>
    </location>
</feature>
<feature type="region of interest" description="Disordered" evidence="14">
    <location>
        <begin position="398"/>
        <end position="436"/>
    </location>
</feature>
<sequence length="721" mass="79817">MSETSQEKHVSKKSKRLYRQVLPTSLEKPSQFKSMCCITLRYFATAPAATFSPEAFSHTATSLILHSPYLKTFRQKLAELLQSNKVQYTIIFFVIIDGLIVILELLIDLDIIKLSDKPHGHVESHEVESHGSPHDSQDSTTLLSILSNEDDFNEDHQVVYHRGHHNPALVKTHGRHHNYHDEHSMVTQAITTLSHILLNSTSDYEGDDNNSISHGEDHGHGGGHHGHSDKEIAEHTLHYASLAILCIFLVEVICKVIAEGTHLLKHKAEVLDAIVVVVSFTLDIVFSFVDVAQAAKDAAGLMVMLRLWRITRIINGVIISVQMEAEKKINKVEKLLHAAENENEYLREEIAKLKEELESVRKKQKKDDGKSLESVSQKTDDDLMDILMGWDSPHFLNSNSGKTVLTPSTATTTTLSSPTTQTSLKEHKSTASNTQNSSKSMFVVFDDLNKSETDSNTGTSRTNECLGPKPPVFVVPTQIIEDGSPKHSCSNSSSQPGDHSQQKLNFKPSLHAPIPNTTEDVTADPFNSLPESTRRKQTPLSPVQNISPLDISGSKPPSDVPKQQTLGKPSSKTSSVDPSSIDQHRKQSTSSTMATELECKDGNLDKAENLQNEIPPAIKTSRRSPTDKDEITEPKSPYQINSAYVESQNRPAAIILPPINVNSSKKSGQTTNYIALKSPRQRSPVGSENIFSGVDNNERRKSFIEDKMFDSPTQKDPGAPR</sequence>
<feature type="compositionally biased region" description="Polar residues" evidence="14">
    <location>
        <begin position="487"/>
        <end position="504"/>
    </location>
</feature>
<dbReference type="RefSeq" id="XP_036357542.1">
    <property type="nucleotide sequence ID" value="XM_036501649.1"/>
</dbReference>
<evidence type="ECO:0000313" key="18">
    <source>
        <dbReference type="RefSeq" id="XP_036357542.1"/>
    </source>
</evidence>
<evidence type="ECO:0000256" key="14">
    <source>
        <dbReference type="SAM" id="MobiDB-lite"/>
    </source>
</evidence>
<feature type="coiled-coil region" evidence="13">
    <location>
        <begin position="322"/>
        <end position="367"/>
    </location>
</feature>
<keyword evidence="11" id="KW-0407">Ion channel</keyword>
<evidence type="ECO:0000259" key="16">
    <source>
        <dbReference type="Pfam" id="PF00520"/>
    </source>
</evidence>
<feature type="domain" description="Ion transport" evidence="16">
    <location>
        <begin position="233"/>
        <end position="315"/>
    </location>
</feature>
<organism evidence="17 18">
    <name type="scientific">Octopus sinensis</name>
    <name type="common">East Asian common octopus</name>
    <dbReference type="NCBI Taxonomy" id="2607531"/>
    <lineage>
        <taxon>Eukaryota</taxon>
        <taxon>Metazoa</taxon>
        <taxon>Spiralia</taxon>
        <taxon>Lophotrochozoa</taxon>
        <taxon>Mollusca</taxon>
        <taxon>Cephalopoda</taxon>
        <taxon>Coleoidea</taxon>
        <taxon>Octopodiformes</taxon>
        <taxon>Octopoda</taxon>
        <taxon>Incirrata</taxon>
        <taxon>Octopodidae</taxon>
        <taxon>Octopus</taxon>
    </lineage>
</organism>
<feature type="region of interest" description="Disordered" evidence="14">
    <location>
        <begin position="207"/>
        <end position="229"/>
    </location>
</feature>
<evidence type="ECO:0000256" key="13">
    <source>
        <dbReference type="SAM" id="Coils"/>
    </source>
</evidence>
<dbReference type="InterPro" id="IPR031846">
    <property type="entry name" value="Hvcn1"/>
</dbReference>
<feature type="compositionally biased region" description="Polar residues" evidence="14">
    <location>
        <begin position="538"/>
        <end position="547"/>
    </location>
</feature>
<keyword evidence="3" id="KW-0813">Transport</keyword>
<reference evidence="18" key="1">
    <citation type="submission" date="2025-08" db="UniProtKB">
        <authorList>
            <consortium name="RefSeq"/>
        </authorList>
    </citation>
    <scope>IDENTIFICATION</scope>
</reference>
<evidence type="ECO:0000256" key="9">
    <source>
        <dbReference type="ARBA" id="ARBA00023065"/>
    </source>
</evidence>
<dbReference type="InterPro" id="IPR005821">
    <property type="entry name" value="Ion_trans_dom"/>
</dbReference>
<feature type="compositionally biased region" description="Basic and acidic residues" evidence="14">
    <location>
        <begin position="624"/>
        <end position="633"/>
    </location>
</feature>
<keyword evidence="4" id="KW-1003">Cell membrane</keyword>
<evidence type="ECO:0000313" key="17">
    <source>
        <dbReference type="Proteomes" id="UP000515154"/>
    </source>
</evidence>
<dbReference type="Gene3D" id="1.20.120.350">
    <property type="entry name" value="Voltage-gated potassium channels. Chain C"/>
    <property type="match status" value="1"/>
</dbReference>
<gene>
    <name evidence="18" type="primary">LOC115209457</name>
</gene>
<evidence type="ECO:0000256" key="7">
    <source>
        <dbReference type="ARBA" id="ARBA00022989"/>
    </source>
</evidence>
<dbReference type="KEGG" id="osn:115209457"/>
<evidence type="ECO:0000256" key="4">
    <source>
        <dbReference type="ARBA" id="ARBA00022475"/>
    </source>
</evidence>
<feature type="transmembrane region" description="Helical" evidence="15">
    <location>
        <begin position="86"/>
        <end position="107"/>
    </location>
</feature>
<keyword evidence="10 15" id="KW-0472">Membrane</keyword>
<keyword evidence="7 15" id="KW-1133">Transmembrane helix</keyword>
<dbReference type="PANTHER" id="PTHR46480">
    <property type="entry name" value="F20B24.22"/>
    <property type="match status" value="1"/>
</dbReference>
<keyword evidence="8 13" id="KW-0175">Coiled coil</keyword>
<protein>
    <recommendedName>
        <fullName evidence="2">Voltage-gated hydrogen channel 1</fullName>
    </recommendedName>
    <alternativeName>
        <fullName evidence="12">Hydrogen voltage-gated channel 1</fullName>
    </alternativeName>
</protein>
<dbReference type="Pfam" id="PF00520">
    <property type="entry name" value="Ion_trans"/>
    <property type="match status" value="1"/>
</dbReference>
<feature type="compositionally biased region" description="Low complexity" evidence="14">
    <location>
        <begin position="568"/>
        <end position="580"/>
    </location>
</feature>
<dbReference type="GO" id="GO:0005886">
    <property type="term" value="C:plasma membrane"/>
    <property type="evidence" value="ECO:0007669"/>
    <property type="project" value="UniProtKB-SubCell"/>
</dbReference>
<keyword evidence="17" id="KW-1185">Reference proteome</keyword>
<evidence type="ECO:0000256" key="1">
    <source>
        <dbReference type="ARBA" id="ARBA00004651"/>
    </source>
</evidence>
<accession>A0A7E6ES08</accession>
<keyword evidence="5 15" id="KW-0812">Transmembrane</keyword>
<evidence type="ECO:0000256" key="12">
    <source>
        <dbReference type="ARBA" id="ARBA00031989"/>
    </source>
</evidence>
<proteinExistence type="predicted"/>
<dbReference type="GO" id="GO:0030171">
    <property type="term" value="F:voltage-gated proton channel activity"/>
    <property type="evidence" value="ECO:0007669"/>
    <property type="project" value="InterPro"/>
</dbReference>
<dbReference type="GO" id="GO:0034702">
    <property type="term" value="C:monoatomic ion channel complex"/>
    <property type="evidence" value="ECO:0007669"/>
    <property type="project" value="UniProtKB-KW"/>
</dbReference>
<dbReference type="Proteomes" id="UP000515154">
    <property type="component" value="Linkage group LG3"/>
</dbReference>
<feature type="region of interest" description="Disordered" evidence="14">
    <location>
        <begin position="678"/>
        <end position="721"/>
    </location>
</feature>
<keyword evidence="9" id="KW-0406">Ion transport</keyword>
<feature type="compositionally biased region" description="Low complexity" evidence="14">
    <location>
        <begin position="403"/>
        <end position="423"/>
    </location>
</feature>
<feature type="compositionally biased region" description="Basic and acidic residues" evidence="14">
    <location>
        <begin position="597"/>
        <end position="608"/>
    </location>
</feature>
<dbReference type="PANTHER" id="PTHR46480:SF1">
    <property type="entry name" value="VOLTAGE-GATED HYDROGEN CHANNEL 1"/>
    <property type="match status" value="1"/>
</dbReference>
<feature type="region of interest" description="Disordered" evidence="14">
    <location>
        <begin position="450"/>
        <end position="638"/>
    </location>
</feature>
<evidence type="ECO:0000256" key="15">
    <source>
        <dbReference type="SAM" id="Phobius"/>
    </source>
</evidence>
<dbReference type="InterPro" id="IPR027359">
    <property type="entry name" value="Volt_channel_dom_sf"/>
</dbReference>
<feature type="compositionally biased region" description="Basic and acidic residues" evidence="14">
    <location>
        <begin position="214"/>
        <end position="229"/>
    </location>
</feature>
<dbReference type="AlphaFoldDB" id="A0A7E6ES08"/>
<evidence type="ECO:0000256" key="3">
    <source>
        <dbReference type="ARBA" id="ARBA00022448"/>
    </source>
</evidence>
<evidence type="ECO:0000256" key="5">
    <source>
        <dbReference type="ARBA" id="ARBA00022692"/>
    </source>
</evidence>
<comment type="subcellular location">
    <subcellularLocation>
        <location evidence="1">Cell membrane</location>
        <topology evidence="1">Multi-pass membrane protein</topology>
    </subcellularLocation>
</comment>
<name>A0A7E6ES08_9MOLL</name>
<evidence type="ECO:0000256" key="11">
    <source>
        <dbReference type="ARBA" id="ARBA00023303"/>
    </source>
</evidence>
<evidence type="ECO:0000256" key="8">
    <source>
        <dbReference type="ARBA" id="ARBA00023054"/>
    </source>
</evidence>
<evidence type="ECO:0000256" key="10">
    <source>
        <dbReference type="ARBA" id="ARBA00023136"/>
    </source>
</evidence>
<evidence type="ECO:0000256" key="6">
    <source>
        <dbReference type="ARBA" id="ARBA00022882"/>
    </source>
</evidence>
<feature type="compositionally biased region" description="Polar residues" evidence="14">
    <location>
        <begin position="454"/>
        <end position="463"/>
    </location>
</feature>